<dbReference type="GeneID" id="77404161"/>
<sequence>MFCVRCGSSDSELYEGLCRDCFLEDYSILRIPDRIEVRVCSHCRAKFISGQWLDEGLPDEEIVYRALEDSISWDEPVENPEIELEIMQERGTIYRCLVEVDAEVLGKRLSQEYEVEVRITNTVCPTCSKQSSGYYEAVIQLRADGRELAETEIETADRVVQRTLLKLSRRDKLAYLPQRVEVKEGVDYYIGSHKSARKVVDAIREKLGGITMESPRLMGQDKSTGKGLYRTWISLRLANFRVGDFLSHHNRILAVTDLRKKGVSVRDLETREVKNILWGEYEDMDVVGRADDVKTTTVTSRSPGMIQILHPETFEPVDLEADSYTSTLDIGEQVPVIEIDKRLYIIEDEAEE</sequence>
<dbReference type="PANTHER" id="PTHR12746">
    <property type="entry name" value="NONSENSE-MEDIATED MRNA DECAY PROTEIN 3"/>
    <property type="match status" value="1"/>
</dbReference>
<dbReference type="PANTHER" id="PTHR12746:SF2">
    <property type="entry name" value="60S RIBOSOMAL EXPORT PROTEIN NMD3"/>
    <property type="match status" value="1"/>
</dbReference>
<comment type="caution">
    <text evidence="2">The sequence shown here is derived from an EMBL/GenBank/DDBJ whole genome shotgun (WGS) entry which is preliminary data.</text>
</comment>
<accession>A0A371NBN9</accession>
<evidence type="ECO:0000259" key="1">
    <source>
        <dbReference type="Pfam" id="PF04981"/>
    </source>
</evidence>
<dbReference type="InterPro" id="IPR007064">
    <property type="entry name" value="Nmd3_N"/>
</dbReference>
<dbReference type="AlphaFoldDB" id="A0A371NBN9"/>
<dbReference type="GO" id="GO:0043023">
    <property type="term" value="F:ribosomal large subunit binding"/>
    <property type="evidence" value="ECO:0007669"/>
    <property type="project" value="InterPro"/>
</dbReference>
<evidence type="ECO:0000313" key="2">
    <source>
        <dbReference type="EMBL" id="REE24590.1"/>
    </source>
</evidence>
<dbReference type="InterPro" id="IPR039768">
    <property type="entry name" value="Nmd3"/>
</dbReference>
<dbReference type="Proteomes" id="UP000256864">
    <property type="component" value="Unassembled WGS sequence"/>
</dbReference>
<dbReference type="EMBL" id="QREL01000004">
    <property type="protein sequence ID" value="REE24590.1"/>
    <property type="molecule type" value="Genomic_DNA"/>
</dbReference>
<dbReference type="RefSeq" id="WP_115892822.1">
    <property type="nucleotide sequence ID" value="NZ_QREL01000004.1"/>
</dbReference>
<dbReference type="Pfam" id="PF04981">
    <property type="entry name" value="NMD3"/>
    <property type="match status" value="1"/>
</dbReference>
<organism evidence="2 3">
    <name type="scientific">Methanothermobacter defluvii</name>
    <dbReference type="NCBI Taxonomy" id="49339"/>
    <lineage>
        <taxon>Archaea</taxon>
        <taxon>Methanobacteriati</taxon>
        <taxon>Methanobacteriota</taxon>
        <taxon>Methanomada group</taxon>
        <taxon>Methanobacteria</taxon>
        <taxon>Methanobacteriales</taxon>
        <taxon>Methanobacteriaceae</taxon>
        <taxon>Methanothermobacter</taxon>
    </lineage>
</organism>
<keyword evidence="3" id="KW-1185">Reference proteome</keyword>
<gene>
    <name evidence="2" type="ORF">C7452_1698</name>
</gene>
<evidence type="ECO:0000313" key="3">
    <source>
        <dbReference type="Proteomes" id="UP000256864"/>
    </source>
</evidence>
<reference evidence="2 3" key="1">
    <citation type="submission" date="2018-07" db="EMBL/GenBank/DDBJ databases">
        <title>Genomic Encyclopedia of Type Strains, Phase IV (KMG-IV): sequencing the most valuable type-strain genomes for metagenomic binning, comparative biology and taxonomic classification.</title>
        <authorList>
            <person name="Goeker M."/>
        </authorList>
    </citation>
    <scope>NUCLEOTIDE SEQUENCE [LARGE SCALE GENOMIC DNA]</scope>
    <source>
        <strain evidence="2 3">DSM 7466</strain>
    </source>
</reference>
<protein>
    <submittedName>
        <fullName evidence="2">Nonsense-mediated mRNA decay protein 3 (NMD3)</fullName>
    </submittedName>
</protein>
<proteinExistence type="predicted"/>
<name>A0A371NBN9_9EURY</name>
<dbReference type="GO" id="GO:0005737">
    <property type="term" value="C:cytoplasm"/>
    <property type="evidence" value="ECO:0007669"/>
    <property type="project" value="TreeGrafter"/>
</dbReference>
<feature type="domain" description="Nmd3 N-terminal" evidence="1">
    <location>
        <begin position="3"/>
        <end position="237"/>
    </location>
</feature>